<dbReference type="Pfam" id="PF00389">
    <property type="entry name" value="2-Hacid_dh"/>
    <property type="match status" value="1"/>
</dbReference>
<dbReference type="InterPro" id="IPR029753">
    <property type="entry name" value="D-isomer_DH_CS"/>
</dbReference>
<dbReference type="GO" id="GO:0051287">
    <property type="term" value="F:NAD binding"/>
    <property type="evidence" value="ECO:0007669"/>
    <property type="project" value="InterPro"/>
</dbReference>
<dbReference type="EMBL" id="CP043026">
    <property type="protein sequence ID" value="QEH62298.1"/>
    <property type="molecule type" value="Genomic_DNA"/>
</dbReference>
<evidence type="ECO:0000256" key="3">
    <source>
        <dbReference type="ARBA" id="ARBA00023027"/>
    </source>
</evidence>
<proteinExistence type="inferred from homology"/>
<name>A0A5B9Y550_9MOLU</name>
<protein>
    <submittedName>
        <fullName evidence="7">D-lactate dehydrogenase</fullName>
    </submittedName>
</protein>
<comment type="similarity">
    <text evidence="1 4">Belongs to the D-isomer specific 2-hydroxyacid dehydrogenase family.</text>
</comment>
<evidence type="ECO:0000256" key="2">
    <source>
        <dbReference type="ARBA" id="ARBA00023002"/>
    </source>
</evidence>
<dbReference type="Gene3D" id="3.40.50.720">
    <property type="entry name" value="NAD(P)-binding Rossmann-like Domain"/>
    <property type="match status" value="2"/>
</dbReference>
<reference evidence="7 8" key="1">
    <citation type="submission" date="2019-08" db="EMBL/GenBank/DDBJ databases">
        <title>Complete genome sequence of Spiroplasma chinense CCH (DSM 19755).</title>
        <authorList>
            <person name="Shen H.-Y."/>
            <person name="Lin Y.-C."/>
            <person name="Chou L."/>
            <person name="Kuo C.-H."/>
        </authorList>
    </citation>
    <scope>NUCLEOTIDE SEQUENCE [LARGE SCALE GENOMIC DNA]</scope>
    <source>
        <strain evidence="7 8">CCH</strain>
    </source>
</reference>
<evidence type="ECO:0000256" key="4">
    <source>
        <dbReference type="RuleBase" id="RU003719"/>
    </source>
</evidence>
<dbReference type="Pfam" id="PF02826">
    <property type="entry name" value="2-Hacid_dh_C"/>
    <property type="match status" value="1"/>
</dbReference>
<dbReference type="InterPro" id="IPR058205">
    <property type="entry name" value="D-LDH-like"/>
</dbReference>
<dbReference type="PANTHER" id="PTHR43026:SF1">
    <property type="entry name" value="2-HYDROXYACID DEHYDROGENASE HOMOLOG 1-RELATED"/>
    <property type="match status" value="1"/>
</dbReference>
<dbReference type="KEGG" id="schi:SCHIN_v1c11050"/>
<dbReference type="RefSeq" id="WP_166508661.1">
    <property type="nucleotide sequence ID" value="NZ_CP043026.1"/>
</dbReference>
<evidence type="ECO:0000259" key="5">
    <source>
        <dbReference type="Pfam" id="PF00389"/>
    </source>
</evidence>
<dbReference type="InterPro" id="IPR036291">
    <property type="entry name" value="NAD(P)-bd_dom_sf"/>
</dbReference>
<dbReference type="InterPro" id="IPR029752">
    <property type="entry name" value="D-isomer_DH_CS1"/>
</dbReference>
<evidence type="ECO:0000313" key="7">
    <source>
        <dbReference type="EMBL" id="QEH62298.1"/>
    </source>
</evidence>
<dbReference type="SUPFAM" id="SSF51735">
    <property type="entry name" value="NAD(P)-binding Rossmann-fold domains"/>
    <property type="match status" value="1"/>
</dbReference>
<evidence type="ECO:0000256" key="1">
    <source>
        <dbReference type="ARBA" id="ARBA00005854"/>
    </source>
</evidence>
<dbReference type="PANTHER" id="PTHR43026">
    <property type="entry name" value="2-HYDROXYACID DEHYDROGENASE HOMOLOG 1-RELATED"/>
    <property type="match status" value="1"/>
</dbReference>
<dbReference type="PROSITE" id="PS00065">
    <property type="entry name" value="D_2_HYDROXYACID_DH_1"/>
    <property type="match status" value="1"/>
</dbReference>
<dbReference type="AlphaFoldDB" id="A0A5B9Y550"/>
<organism evidence="7 8">
    <name type="scientific">Spiroplasma chinense</name>
    <dbReference type="NCBI Taxonomy" id="216932"/>
    <lineage>
        <taxon>Bacteria</taxon>
        <taxon>Bacillati</taxon>
        <taxon>Mycoplasmatota</taxon>
        <taxon>Mollicutes</taxon>
        <taxon>Entomoplasmatales</taxon>
        <taxon>Spiroplasmataceae</taxon>
        <taxon>Spiroplasma</taxon>
    </lineage>
</organism>
<gene>
    <name evidence="7" type="primary">ldhA</name>
    <name evidence="7" type="ORF">SCHIN_v1c11050</name>
</gene>
<dbReference type="GO" id="GO:0008720">
    <property type="term" value="F:D-lactate dehydrogenase (NAD+) activity"/>
    <property type="evidence" value="ECO:0007669"/>
    <property type="project" value="TreeGrafter"/>
</dbReference>
<keyword evidence="8" id="KW-1185">Reference proteome</keyword>
<sequence>MKIICFGVRDVEKPIFEKVNEKFGFEMTLLPELLTHDNVEVTKGHDAVLLRANCAADKVNLEKMKSYGIEYMFTRTVGTNHIDVEAAKELGFKLAYVPFYSPNAVSELAFSMGLGMLRNVIYMYDKMDKKDFTVDSNMFAKEVRLSTIGIIGTGRIGFEAAKAWKGMGAKVIGYDPYPNPNAEGVIEYTTLEDLISKSDLISLHTPYIKGQNDHMINKELLSKAQDGLVIVNAARGELINHQDLYDALVSGKVRQVALDTLENEGQVFFKKHDGALPNDVYEKLYNLKPRVLFTPHIGSFTDEAVKNMVETSFENLKEYSTTGDCKNKI</sequence>
<keyword evidence="2 4" id="KW-0560">Oxidoreductase</keyword>
<dbReference type="PROSITE" id="PS00671">
    <property type="entry name" value="D_2_HYDROXYACID_DH_3"/>
    <property type="match status" value="1"/>
</dbReference>
<dbReference type="SUPFAM" id="SSF52283">
    <property type="entry name" value="Formate/glycerate dehydrogenase catalytic domain-like"/>
    <property type="match status" value="1"/>
</dbReference>
<evidence type="ECO:0000313" key="8">
    <source>
        <dbReference type="Proteomes" id="UP000323144"/>
    </source>
</evidence>
<keyword evidence="3" id="KW-0520">NAD</keyword>
<dbReference type="InterPro" id="IPR006140">
    <property type="entry name" value="D-isomer_DH_NAD-bd"/>
</dbReference>
<accession>A0A5B9Y550</accession>
<evidence type="ECO:0000259" key="6">
    <source>
        <dbReference type="Pfam" id="PF02826"/>
    </source>
</evidence>
<feature type="domain" description="D-isomer specific 2-hydroxyacid dehydrogenase catalytic" evidence="5">
    <location>
        <begin position="8"/>
        <end position="328"/>
    </location>
</feature>
<feature type="domain" description="D-isomer specific 2-hydroxyacid dehydrogenase NAD-binding" evidence="6">
    <location>
        <begin position="111"/>
        <end position="298"/>
    </location>
</feature>
<dbReference type="Proteomes" id="UP000323144">
    <property type="component" value="Chromosome"/>
</dbReference>
<dbReference type="InterPro" id="IPR006139">
    <property type="entry name" value="D-isomer_2_OHA_DH_cat_dom"/>
</dbReference>